<organism evidence="7">
    <name type="scientific">Anopheles triannulatus</name>
    <dbReference type="NCBI Taxonomy" id="58253"/>
    <lineage>
        <taxon>Eukaryota</taxon>
        <taxon>Metazoa</taxon>
        <taxon>Ecdysozoa</taxon>
        <taxon>Arthropoda</taxon>
        <taxon>Hexapoda</taxon>
        <taxon>Insecta</taxon>
        <taxon>Pterygota</taxon>
        <taxon>Neoptera</taxon>
        <taxon>Endopterygota</taxon>
        <taxon>Diptera</taxon>
        <taxon>Nematocera</taxon>
        <taxon>Culicoidea</taxon>
        <taxon>Culicidae</taxon>
        <taxon>Anophelinae</taxon>
        <taxon>Anopheles</taxon>
    </lineage>
</organism>
<comment type="similarity">
    <text evidence="2 6">Belongs to the tetraspanin (TM4SF) family.</text>
</comment>
<comment type="subcellular location">
    <subcellularLocation>
        <location evidence="1 6">Membrane</location>
        <topology evidence="1 6">Multi-pass membrane protein</topology>
    </subcellularLocation>
</comment>
<feature type="transmembrane region" description="Helical" evidence="6">
    <location>
        <begin position="53"/>
        <end position="79"/>
    </location>
</feature>
<evidence type="ECO:0000256" key="5">
    <source>
        <dbReference type="ARBA" id="ARBA00023136"/>
    </source>
</evidence>
<keyword evidence="3 6" id="KW-0812">Transmembrane</keyword>
<dbReference type="EMBL" id="GGFK01005968">
    <property type="protein sequence ID" value="MBW39289.1"/>
    <property type="molecule type" value="Transcribed_RNA"/>
</dbReference>
<evidence type="ECO:0000256" key="1">
    <source>
        <dbReference type="ARBA" id="ARBA00004141"/>
    </source>
</evidence>
<dbReference type="Pfam" id="PF00335">
    <property type="entry name" value="Tetraspanin"/>
    <property type="match status" value="1"/>
</dbReference>
<name>A0A2M4AES5_9DIPT</name>
<dbReference type="SUPFAM" id="SSF48652">
    <property type="entry name" value="Tetraspanin"/>
    <property type="match status" value="1"/>
</dbReference>
<evidence type="ECO:0000256" key="2">
    <source>
        <dbReference type="ARBA" id="ARBA00006840"/>
    </source>
</evidence>
<dbReference type="Gene3D" id="1.10.1450.10">
    <property type="entry name" value="Tetraspanin"/>
    <property type="match status" value="1"/>
</dbReference>
<keyword evidence="4 6" id="KW-1133">Transmembrane helix</keyword>
<dbReference type="PANTHER" id="PTHR19282">
    <property type="entry name" value="TETRASPANIN"/>
    <property type="match status" value="1"/>
</dbReference>
<dbReference type="CDD" id="cd03127">
    <property type="entry name" value="tetraspanin_LEL"/>
    <property type="match status" value="1"/>
</dbReference>
<dbReference type="PANTHER" id="PTHR19282:SF482">
    <property type="entry name" value="FI23944P1-RELATED"/>
    <property type="match status" value="1"/>
</dbReference>
<protein>
    <recommendedName>
        <fullName evidence="6">Tetraspanin</fullName>
    </recommendedName>
</protein>
<evidence type="ECO:0000256" key="4">
    <source>
        <dbReference type="ARBA" id="ARBA00022989"/>
    </source>
</evidence>
<reference evidence="7" key="1">
    <citation type="submission" date="2018-01" db="EMBL/GenBank/DDBJ databases">
        <title>An insight into the sialome of Amazonian anophelines.</title>
        <authorList>
            <person name="Ribeiro J.M."/>
            <person name="Scarpassa V."/>
            <person name="Calvo E."/>
        </authorList>
    </citation>
    <scope>NUCLEOTIDE SEQUENCE</scope>
    <source>
        <tissue evidence="7">Salivary glands</tissue>
    </source>
</reference>
<accession>A0A2M4AES5</accession>
<feature type="transmembrane region" description="Helical" evidence="6">
    <location>
        <begin position="86"/>
        <end position="108"/>
    </location>
</feature>
<feature type="transmembrane region" description="Helical" evidence="6">
    <location>
        <begin position="213"/>
        <end position="235"/>
    </location>
</feature>
<feature type="transmembrane region" description="Helical" evidence="6">
    <location>
        <begin position="12"/>
        <end position="33"/>
    </location>
</feature>
<dbReference type="InterPro" id="IPR000301">
    <property type="entry name" value="Tetraspanin_animals"/>
</dbReference>
<evidence type="ECO:0000256" key="3">
    <source>
        <dbReference type="ARBA" id="ARBA00022692"/>
    </source>
</evidence>
<dbReference type="InterPro" id="IPR008952">
    <property type="entry name" value="Tetraspanin_EC2_sf"/>
</dbReference>
<sequence length="272" mass="30972">MTEKVDGLSKKWIKIFLCITCTFLCYLGIVLITMGSVSMIQYETLNVFMDPRVYRLILFLVLVAALALLLALIGFIGTLRDSLPTLYTFCSLLLVFSLLEGTVSFIAYSQRHRIEKDMEANLWLSVNMYPQDVSLQPYVDLLQMQMQCCGVNNYTDWLRALPPDEFTPYDMELVLQEVPLSCCDPFDNQGCTLFQSGCHSKLYSIFYENGKTVLVNTLGAVTLQIFAAIFTFFLLRKLRQFPDRLEKKQIEQQNAFGYSKMQAVHDGGSGTV</sequence>
<dbReference type="GO" id="GO:0005886">
    <property type="term" value="C:plasma membrane"/>
    <property type="evidence" value="ECO:0007669"/>
    <property type="project" value="TreeGrafter"/>
</dbReference>
<dbReference type="AlphaFoldDB" id="A0A2M4AES5"/>
<keyword evidence="5 6" id="KW-0472">Membrane</keyword>
<dbReference type="PRINTS" id="PR00259">
    <property type="entry name" value="TMFOUR"/>
</dbReference>
<evidence type="ECO:0000256" key="6">
    <source>
        <dbReference type="RuleBase" id="RU361218"/>
    </source>
</evidence>
<dbReference type="PIRSF" id="PIRSF002419">
    <property type="entry name" value="Tetraspanin"/>
    <property type="match status" value="1"/>
</dbReference>
<proteinExistence type="inferred from homology"/>
<evidence type="ECO:0000313" key="7">
    <source>
        <dbReference type="EMBL" id="MBW39289.1"/>
    </source>
</evidence>
<dbReference type="InterPro" id="IPR018499">
    <property type="entry name" value="Tetraspanin/Peripherin"/>
</dbReference>